<evidence type="ECO:0000313" key="2">
    <source>
        <dbReference type="Proteomes" id="UP000003986"/>
    </source>
</evidence>
<gene>
    <name evidence="1" type="ORF">SSGG_02975</name>
</gene>
<dbReference type="Proteomes" id="UP000003986">
    <property type="component" value="Unassembled WGS sequence"/>
</dbReference>
<dbReference type="AlphaFoldDB" id="D6APB2"/>
<reference evidence="2" key="1">
    <citation type="submission" date="2008-10" db="EMBL/GenBank/DDBJ databases">
        <authorList>
            <person name="Molnar K."/>
        </authorList>
    </citation>
    <scope>NUCLEOTIDE SEQUENCE [LARGE SCALE GENOMIC DNA]</scope>
    <source>
        <strain evidence="2">NRRL 15998</strain>
    </source>
</reference>
<sequence>MVAAHTTAAGTPIDDSTWAAKGIARKEDDVELTIGTPNRT</sequence>
<dbReference type="RefSeq" id="WP_006125608.1">
    <property type="nucleotide sequence ID" value="NZ_DS999644.1"/>
</dbReference>
<dbReference type="EMBL" id="DS999644">
    <property type="protein sequence ID" value="EFE75608.2"/>
    <property type="molecule type" value="Genomic_DNA"/>
</dbReference>
<reference evidence="2" key="2">
    <citation type="submission" date="2008-12" db="EMBL/GenBank/DDBJ databases">
        <title>Annotation of Streptomyces roseosporus strain NRRL 15998.</title>
        <authorList>
            <consortium name="The Broad Institute Genome Sequencing Platform"/>
            <consortium name="Broad Institute Microbial Sequencing Center"/>
            <person name="Fischbach M."/>
            <person name="Ward D."/>
            <person name="Young S."/>
            <person name="Kodira C.D."/>
            <person name="Zeng Q."/>
            <person name="Koehrsen M."/>
            <person name="Godfrey P."/>
            <person name="Alvarado L."/>
            <person name="Berlin A.M."/>
            <person name="Borenstein D."/>
            <person name="Chen Z."/>
            <person name="Engels R."/>
            <person name="Freedman E."/>
            <person name="Gellesch M."/>
            <person name="Goldberg J."/>
            <person name="Griggs A."/>
            <person name="Gujja S."/>
            <person name="Heiman D.I."/>
            <person name="Hepburn T.A."/>
            <person name="Howarth C."/>
            <person name="Jen D."/>
            <person name="Larson L."/>
            <person name="Lewis B."/>
            <person name="Mehta T."/>
            <person name="Park D."/>
            <person name="Pearson M."/>
            <person name="Roberts A."/>
            <person name="Saif S."/>
            <person name="Shea T.D."/>
            <person name="Shenoy N."/>
            <person name="Sisk P."/>
            <person name="Stolte C."/>
            <person name="Sykes S.N."/>
            <person name="Walk T."/>
            <person name="White J."/>
            <person name="Yandava C."/>
            <person name="Straight P."/>
            <person name="Clardy J."/>
            <person name="Hung D."/>
            <person name="Kolter R."/>
            <person name="Mekalanos J."/>
            <person name="Walker S."/>
            <person name="Walsh C.T."/>
            <person name="Wieland B.L.C."/>
            <person name="Ilzarbe M."/>
            <person name="Galagan J."/>
            <person name="Nusbaum C."/>
            <person name="Birren B."/>
        </authorList>
    </citation>
    <scope>NUCLEOTIDE SEQUENCE [LARGE SCALE GENOMIC DNA]</scope>
    <source>
        <strain evidence="2">NRRL 15998</strain>
    </source>
</reference>
<proteinExistence type="predicted"/>
<name>D6APB2_STRFL</name>
<evidence type="ECO:0000313" key="1">
    <source>
        <dbReference type="EMBL" id="EFE75608.2"/>
    </source>
</evidence>
<protein>
    <submittedName>
        <fullName evidence="1">Predicted protein</fullName>
    </submittedName>
</protein>
<organism evidence="1 2">
    <name type="scientific">Streptomyces filamentosus NRRL 15998</name>
    <dbReference type="NCBI Taxonomy" id="457431"/>
    <lineage>
        <taxon>Bacteria</taxon>
        <taxon>Bacillati</taxon>
        <taxon>Actinomycetota</taxon>
        <taxon>Actinomycetes</taxon>
        <taxon>Kitasatosporales</taxon>
        <taxon>Streptomycetaceae</taxon>
        <taxon>Streptomyces</taxon>
    </lineage>
</organism>
<accession>D6APB2</accession>